<keyword evidence="4 7" id="KW-0547">Nucleotide-binding</keyword>
<protein>
    <recommendedName>
        <fullName evidence="1">non-specific serine/threonine protein kinase</fullName>
        <ecNumber evidence="1">2.7.11.1</ecNumber>
    </recommendedName>
</protein>
<dbReference type="InterPro" id="IPR008271">
    <property type="entry name" value="Ser/Thr_kinase_AS"/>
</dbReference>
<evidence type="ECO:0000256" key="6">
    <source>
        <dbReference type="ARBA" id="ARBA00022840"/>
    </source>
</evidence>
<dbReference type="InterPro" id="IPR011990">
    <property type="entry name" value="TPR-like_helical_dom_sf"/>
</dbReference>
<dbReference type="EMBL" id="SNYN01000026">
    <property type="protein sequence ID" value="TDQ46144.1"/>
    <property type="molecule type" value="Genomic_DNA"/>
</dbReference>
<dbReference type="SUPFAM" id="SSF81901">
    <property type="entry name" value="HCP-like"/>
    <property type="match status" value="1"/>
</dbReference>
<evidence type="ECO:0000256" key="3">
    <source>
        <dbReference type="ARBA" id="ARBA00022679"/>
    </source>
</evidence>
<name>A0A4R6US37_9ACTN</name>
<dbReference type="Proteomes" id="UP000295281">
    <property type="component" value="Unassembled WGS sequence"/>
</dbReference>
<keyword evidence="11" id="KW-1185">Reference proteome</keyword>
<reference evidence="10 11" key="1">
    <citation type="submission" date="2019-03" db="EMBL/GenBank/DDBJ databases">
        <title>Genomic Encyclopedia of Type Strains, Phase IV (KMG-IV): sequencing the most valuable type-strain genomes for metagenomic binning, comparative biology and taxonomic classification.</title>
        <authorList>
            <person name="Goeker M."/>
        </authorList>
    </citation>
    <scope>NUCLEOTIDE SEQUENCE [LARGE SCALE GENOMIC DNA]</scope>
    <source>
        <strain evidence="10 11">DSM 46770</strain>
    </source>
</reference>
<evidence type="ECO:0000256" key="1">
    <source>
        <dbReference type="ARBA" id="ARBA00012513"/>
    </source>
</evidence>
<dbReference type="AlphaFoldDB" id="A0A4R6US37"/>
<dbReference type="InterPro" id="IPR006597">
    <property type="entry name" value="Sel1-like"/>
</dbReference>
<evidence type="ECO:0000256" key="5">
    <source>
        <dbReference type="ARBA" id="ARBA00022777"/>
    </source>
</evidence>
<dbReference type="PROSITE" id="PS50011">
    <property type="entry name" value="PROTEIN_KINASE_DOM"/>
    <property type="match status" value="1"/>
</dbReference>
<evidence type="ECO:0000313" key="10">
    <source>
        <dbReference type="EMBL" id="TDQ46144.1"/>
    </source>
</evidence>
<dbReference type="EC" id="2.7.11.1" evidence="1"/>
<gene>
    <name evidence="10" type="ORF">EV190_12651</name>
</gene>
<dbReference type="InterPro" id="IPR011717">
    <property type="entry name" value="TPR-4"/>
</dbReference>
<evidence type="ECO:0000259" key="9">
    <source>
        <dbReference type="PROSITE" id="PS50011"/>
    </source>
</evidence>
<evidence type="ECO:0000256" key="2">
    <source>
        <dbReference type="ARBA" id="ARBA00022527"/>
    </source>
</evidence>
<dbReference type="SUPFAM" id="SSF56112">
    <property type="entry name" value="Protein kinase-like (PK-like)"/>
    <property type="match status" value="1"/>
</dbReference>
<feature type="binding site" evidence="7">
    <location>
        <position position="40"/>
    </location>
    <ligand>
        <name>ATP</name>
        <dbReference type="ChEBI" id="CHEBI:30616"/>
    </ligand>
</feature>
<evidence type="ECO:0000256" key="8">
    <source>
        <dbReference type="SAM" id="MobiDB-lite"/>
    </source>
</evidence>
<keyword evidence="6 7" id="KW-0067">ATP-binding</keyword>
<dbReference type="Gene3D" id="1.10.510.10">
    <property type="entry name" value="Transferase(Phosphotransferase) domain 1"/>
    <property type="match status" value="1"/>
</dbReference>
<comment type="caution">
    <text evidence="10">The sequence shown here is derived from an EMBL/GenBank/DDBJ whole genome shotgun (WGS) entry which is preliminary data.</text>
</comment>
<evidence type="ECO:0000256" key="4">
    <source>
        <dbReference type="ARBA" id="ARBA00022741"/>
    </source>
</evidence>
<accession>A0A4R6US37</accession>
<dbReference type="Gene3D" id="3.30.200.20">
    <property type="entry name" value="Phosphorylase Kinase, domain 1"/>
    <property type="match status" value="1"/>
</dbReference>
<feature type="domain" description="Protein kinase" evidence="9">
    <location>
        <begin position="11"/>
        <end position="275"/>
    </location>
</feature>
<evidence type="ECO:0000256" key="7">
    <source>
        <dbReference type="PROSITE-ProRule" id="PRU10141"/>
    </source>
</evidence>
<dbReference type="GO" id="GO:0005524">
    <property type="term" value="F:ATP binding"/>
    <property type="evidence" value="ECO:0007669"/>
    <property type="project" value="UniProtKB-UniRule"/>
</dbReference>
<dbReference type="OrthoDB" id="3915799at2"/>
<dbReference type="PROSITE" id="PS00107">
    <property type="entry name" value="PROTEIN_KINASE_ATP"/>
    <property type="match status" value="1"/>
</dbReference>
<keyword evidence="5 10" id="KW-0418">Kinase</keyword>
<dbReference type="InterPro" id="IPR017441">
    <property type="entry name" value="Protein_kinase_ATP_BS"/>
</dbReference>
<dbReference type="SMART" id="SM00671">
    <property type="entry name" value="SEL1"/>
    <property type="match status" value="7"/>
</dbReference>
<dbReference type="SMART" id="SM00220">
    <property type="entry name" value="S_TKc"/>
    <property type="match status" value="1"/>
</dbReference>
<dbReference type="PROSITE" id="PS00108">
    <property type="entry name" value="PROTEIN_KINASE_ST"/>
    <property type="match status" value="1"/>
</dbReference>
<dbReference type="Pfam" id="PF08238">
    <property type="entry name" value="Sel1"/>
    <property type="match status" value="2"/>
</dbReference>
<dbReference type="CDD" id="cd14014">
    <property type="entry name" value="STKc_PknB_like"/>
    <property type="match status" value="1"/>
</dbReference>
<dbReference type="Gene3D" id="1.25.40.10">
    <property type="entry name" value="Tetratricopeptide repeat domain"/>
    <property type="match status" value="2"/>
</dbReference>
<sequence length="559" mass="59941">MHSGVVLAERYRLDRQLGQGGMGEVWEGFDPQLHRPVAVKLLSSALGEEEALVRRFQQEARIAANIQHPGIAAVFDFGRHEGRLFLVMELMRGRDLAAVLAGNPDGLPVEQVVSIATQAADALQAAHAQRVVHRDIKPANLFLLDTGHVKICDFGVARLSDATTQLTAVGSTLGTPAFMPPEQWSNDNVGEHSDVYAFGCVLHALLTGGVPFTGSLPSLMGQHLTKPPPSIRTTRPDVPEALDELVGRLMAKDPADRPSSSGLDALIRRAAHPAGPVEDLPPTRIQAPAPPPEDTGRSAPTAPPPSAPAGEGAPPRQPAPADEDPATLFDRGLRLRERGDVAEAEQWYRRAAETGHTDAMFTLGLLHRDRGDAAGAEQWYRGAADSGDTDAMANLGDLLKERGDVAEAEQWYRRAAETGHTGSMAALGNLLYKRGDAAGAEQWWRRAAETGHARAMGLLGDLLDGRGDAAGAEQWYRRAAETGHVDAMAALGGLLEHRRDMAGAEHWYRLAAQAGDIDTMVTLGNLLNGRGSAAEARYWWRRASETGNARAVNSPGIPR</sequence>
<dbReference type="Pfam" id="PF07721">
    <property type="entry name" value="TPR_4"/>
    <property type="match status" value="1"/>
</dbReference>
<dbReference type="InterPro" id="IPR011009">
    <property type="entry name" value="Kinase-like_dom_sf"/>
</dbReference>
<feature type="region of interest" description="Disordered" evidence="8">
    <location>
        <begin position="273"/>
        <end position="326"/>
    </location>
</feature>
<dbReference type="PANTHER" id="PTHR43289">
    <property type="entry name" value="MITOGEN-ACTIVATED PROTEIN KINASE KINASE KINASE 20-RELATED"/>
    <property type="match status" value="1"/>
</dbReference>
<dbReference type="RefSeq" id="WP_133743250.1">
    <property type="nucleotide sequence ID" value="NZ_SNYN01000026.1"/>
</dbReference>
<proteinExistence type="predicted"/>
<dbReference type="PANTHER" id="PTHR43289:SF6">
    <property type="entry name" value="SERINE_THREONINE-PROTEIN KINASE NEKL-3"/>
    <property type="match status" value="1"/>
</dbReference>
<dbReference type="GO" id="GO:0042802">
    <property type="term" value="F:identical protein binding"/>
    <property type="evidence" value="ECO:0007669"/>
    <property type="project" value="InterPro"/>
</dbReference>
<dbReference type="Pfam" id="PF13432">
    <property type="entry name" value="TPR_16"/>
    <property type="match status" value="2"/>
</dbReference>
<keyword evidence="3" id="KW-0808">Transferase</keyword>
<keyword evidence="2 10" id="KW-0723">Serine/threonine-protein kinase</keyword>
<dbReference type="Pfam" id="PF00069">
    <property type="entry name" value="Pkinase"/>
    <property type="match status" value="1"/>
</dbReference>
<dbReference type="GO" id="GO:0004674">
    <property type="term" value="F:protein serine/threonine kinase activity"/>
    <property type="evidence" value="ECO:0007669"/>
    <property type="project" value="UniProtKB-KW"/>
</dbReference>
<dbReference type="InterPro" id="IPR000719">
    <property type="entry name" value="Prot_kinase_dom"/>
</dbReference>
<evidence type="ECO:0000313" key="11">
    <source>
        <dbReference type="Proteomes" id="UP000295281"/>
    </source>
</evidence>
<organism evidence="10 11">
    <name type="scientific">Actinorugispora endophytica</name>
    <dbReference type="NCBI Taxonomy" id="1605990"/>
    <lineage>
        <taxon>Bacteria</taxon>
        <taxon>Bacillati</taxon>
        <taxon>Actinomycetota</taxon>
        <taxon>Actinomycetes</taxon>
        <taxon>Streptosporangiales</taxon>
        <taxon>Nocardiopsidaceae</taxon>
        <taxon>Actinorugispora</taxon>
    </lineage>
</organism>